<sequence length="197" mass="22929">MIQKFHKLFQNSTALYTDFLSFEQKISELAQIMQVDISKFEIDHLAVRVNNYKDAEIWLTALTQYGRIFSDNIVNGRVIYLIELNEPLDFLGQSVSIVELPFPKAKIYLREGWEHIEFVVPFLPNEQTVDWVERIKLQFNLNQLPHLKLKVSEPKADGEQLPNPSLAVSFVDKSQNDVVIKIHPYSIRTVVLMEQIK</sequence>
<keyword evidence="2" id="KW-1185">Reference proteome</keyword>
<dbReference type="Pfam" id="PF06185">
    <property type="entry name" value="YecM"/>
    <property type="match status" value="1"/>
</dbReference>
<dbReference type="PANTHER" id="PTHR37519">
    <property type="match status" value="1"/>
</dbReference>
<dbReference type="InterPro" id="IPR010393">
    <property type="entry name" value="DUF991_YecM-like"/>
</dbReference>
<dbReference type="NCBIfam" id="NF008680">
    <property type="entry name" value="PRK11700.1-3"/>
    <property type="match status" value="1"/>
</dbReference>
<name>A0A380U3H2_9PAST</name>
<evidence type="ECO:0000313" key="1">
    <source>
        <dbReference type="EMBL" id="SUT94969.1"/>
    </source>
</evidence>
<dbReference type="OrthoDB" id="5689462at2"/>
<dbReference type="Proteomes" id="UP000254649">
    <property type="component" value="Unassembled WGS sequence"/>
</dbReference>
<proteinExistence type="predicted"/>
<dbReference type="GO" id="GO:0005829">
    <property type="term" value="C:cytosol"/>
    <property type="evidence" value="ECO:0007669"/>
    <property type="project" value="TreeGrafter"/>
</dbReference>
<dbReference type="EMBL" id="UFRQ01000003">
    <property type="protein sequence ID" value="SUT94969.1"/>
    <property type="molecule type" value="Genomic_DNA"/>
</dbReference>
<dbReference type="Gene3D" id="3.10.180.10">
    <property type="entry name" value="2,3-Dihydroxybiphenyl 1,2-Dioxygenase, domain 1"/>
    <property type="match status" value="1"/>
</dbReference>
<dbReference type="SUPFAM" id="SSF54593">
    <property type="entry name" value="Glyoxalase/Bleomycin resistance protein/Dihydroxybiphenyl dioxygenase"/>
    <property type="match status" value="1"/>
</dbReference>
<evidence type="ECO:0000313" key="2">
    <source>
        <dbReference type="Proteomes" id="UP000254649"/>
    </source>
</evidence>
<protein>
    <submittedName>
        <fullName evidence="1">Uncharacterized protein conserved in bacteria</fullName>
    </submittedName>
</protein>
<gene>
    <name evidence="1" type="primary">yecM</name>
    <name evidence="1" type="ORF">NCTC10801_02342</name>
</gene>
<dbReference type="PANTHER" id="PTHR37519:SF1">
    <property type="entry name" value="DIHYDROXYBIPHENYL DIOXYGENASE DOMAIN-CONTAINING PROTEIN"/>
    <property type="match status" value="1"/>
</dbReference>
<reference evidence="1 2" key="1">
    <citation type="submission" date="2018-06" db="EMBL/GenBank/DDBJ databases">
        <authorList>
            <consortium name="Pathogen Informatics"/>
            <person name="Doyle S."/>
        </authorList>
    </citation>
    <scope>NUCLEOTIDE SEQUENCE [LARGE SCALE GENOMIC DNA]</scope>
    <source>
        <strain evidence="1 2">NCTC10801</strain>
    </source>
</reference>
<dbReference type="InterPro" id="IPR029068">
    <property type="entry name" value="Glyas_Bleomycin-R_OHBP_Dase"/>
</dbReference>
<organism evidence="1 2">
    <name type="scientific">[Actinobacillus] rossii</name>
    <dbReference type="NCBI Taxonomy" id="123820"/>
    <lineage>
        <taxon>Bacteria</taxon>
        <taxon>Pseudomonadati</taxon>
        <taxon>Pseudomonadota</taxon>
        <taxon>Gammaproteobacteria</taxon>
        <taxon>Pasteurellales</taxon>
        <taxon>Pasteurellaceae</taxon>
    </lineage>
</organism>
<accession>A0A380U3H2</accession>
<dbReference type="AlphaFoldDB" id="A0A380U3H2"/>